<comment type="subcellular location">
    <subcellularLocation>
        <location evidence="1">Nucleus</location>
    </subcellularLocation>
</comment>
<gene>
    <name evidence="11" type="ORF">OLC1_LOCUS20604</name>
</gene>
<evidence type="ECO:0000259" key="9">
    <source>
        <dbReference type="Pfam" id="PF25316"/>
    </source>
</evidence>
<feature type="region of interest" description="Disordered" evidence="7">
    <location>
        <begin position="537"/>
        <end position="559"/>
    </location>
</feature>
<feature type="compositionally biased region" description="Basic and acidic residues" evidence="7">
    <location>
        <begin position="1440"/>
        <end position="1453"/>
    </location>
</feature>
<dbReference type="SUPFAM" id="SSF55486">
    <property type="entry name" value="Metalloproteases ('zincins'), catalytic domain"/>
    <property type="match status" value="1"/>
</dbReference>
<evidence type="ECO:0000256" key="2">
    <source>
        <dbReference type="ARBA" id="ARBA00010937"/>
    </source>
</evidence>
<keyword evidence="6" id="KW-0539">Nucleus</keyword>
<feature type="compositionally biased region" description="Basic and acidic residues" evidence="7">
    <location>
        <begin position="1376"/>
        <end position="1389"/>
    </location>
</feature>
<feature type="compositionally biased region" description="Basic and acidic residues" evidence="7">
    <location>
        <begin position="1232"/>
        <end position="1248"/>
    </location>
</feature>
<feature type="domain" description="Transcription initiation factor TFIID subunit 2 Ig-like" evidence="9">
    <location>
        <begin position="508"/>
        <end position="655"/>
    </location>
</feature>
<protein>
    <recommendedName>
        <fullName evidence="3">Transcription initiation factor TFIID subunit 2</fullName>
    </recommendedName>
</protein>
<evidence type="ECO:0000313" key="12">
    <source>
        <dbReference type="Proteomes" id="UP001161247"/>
    </source>
</evidence>
<evidence type="ECO:0000256" key="1">
    <source>
        <dbReference type="ARBA" id="ARBA00004123"/>
    </source>
</evidence>
<feature type="region of interest" description="Disordered" evidence="7">
    <location>
        <begin position="1225"/>
        <end position="1259"/>
    </location>
</feature>
<dbReference type="GO" id="GO:0006367">
    <property type="term" value="P:transcription initiation at RNA polymerase II promoter"/>
    <property type="evidence" value="ECO:0007669"/>
    <property type="project" value="TreeGrafter"/>
</dbReference>
<dbReference type="InterPro" id="IPR057991">
    <property type="entry name" value="TPR_TAF2_C"/>
</dbReference>
<dbReference type="InterPro" id="IPR042097">
    <property type="entry name" value="Aminopeptidase_N-like_N_sf"/>
</dbReference>
<dbReference type="GO" id="GO:0000976">
    <property type="term" value="F:transcription cis-regulatory region binding"/>
    <property type="evidence" value="ECO:0007669"/>
    <property type="project" value="TreeGrafter"/>
</dbReference>
<evidence type="ECO:0000256" key="3">
    <source>
        <dbReference type="ARBA" id="ARBA00017363"/>
    </source>
</evidence>
<dbReference type="FunFam" id="2.60.40.1730:FF:000015">
    <property type="entry name" value="Transcription initiation factor TFIID subunit 2"/>
    <property type="match status" value="1"/>
</dbReference>
<dbReference type="CDD" id="cd09839">
    <property type="entry name" value="M1_like_TAF2"/>
    <property type="match status" value="1"/>
</dbReference>
<dbReference type="InterPro" id="IPR014782">
    <property type="entry name" value="Peptidase_M1_dom"/>
</dbReference>
<feature type="domain" description="Peptidase M1 membrane alanine aminopeptidase" evidence="8">
    <location>
        <begin position="285"/>
        <end position="471"/>
    </location>
</feature>
<proteinExistence type="inferred from homology"/>
<dbReference type="Pfam" id="PF25577">
    <property type="entry name" value="TPR_TAF2_C"/>
    <property type="match status" value="1"/>
</dbReference>
<dbReference type="PANTHER" id="PTHR15137:SF9">
    <property type="entry name" value="TRANSCRIPTION INITIATION FACTOR TFIID SUBUNIT 2"/>
    <property type="match status" value="1"/>
</dbReference>
<feature type="compositionally biased region" description="Basic and acidic residues" evidence="7">
    <location>
        <begin position="1462"/>
        <end position="1488"/>
    </location>
</feature>
<dbReference type="InterPro" id="IPR016024">
    <property type="entry name" value="ARM-type_fold"/>
</dbReference>
<evidence type="ECO:0000256" key="7">
    <source>
        <dbReference type="SAM" id="MobiDB-lite"/>
    </source>
</evidence>
<dbReference type="InterPro" id="IPR027268">
    <property type="entry name" value="Peptidase_M4/M1_CTD_sf"/>
</dbReference>
<evidence type="ECO:0000256" key="5">
    <source>
        <dbReference type="ARBA" id="ARBA00023163"/>
    </source>
</evidence>
<sequence>MAKPRKSKNEEQKADNSEAVVKHQKLCLSIDMEKRRIYGYTELEIIAPENGIVGLHADNLAIDSVTVDGEPAQFEVFPQYFDLARGDRWSAVSTTTSAADAAGYVYLSSLERELAPNLLIMCSKSSKSDTEQHGQADLESEVQTSTESTQNAKVVRIEYWVEKAETGIHFDDNVLHTDNQIRRARCWFPCMDDNLQLCSFDMEFTVAHDFVAVSTGTLLYQVLSNEDPPRKTFVYRLSIPVAPRFISFAVAPFEIVPDQHNAMLSHMCLSTNLSKLQNSVAFFHNAFSYYEEYLSASFPFGCYTQVFISPEMAISSLSLGAAVSIFSSNVLFDDKVIDQTISTRIKLASALARQWFGVYITSEAPNDDWLLDGLAGFLTDSFIKRSLGNNEALYRRYKANCAVCGADDSGATALCSSASSKDLYGTECIGFYGKIRSWKSVAILQMLEKQMGPEHFRKILQIVISRAQDTSRPLRTLSTKEFRHFANKVGNLERPFLKEFFPRWVGSCGCPVLKLGFSYSKRKNIVEVAVLRGCTARPDASSAPSNGNPDPEKQEGDVGWPGMMSIRVHEFDGMYDHPMLPMSGESWQLLEVQCHSKLAAKRFQKSKKGSKPDGSDDNADYVPALEVRSNSDSPLQWLRADPEMEYLAEIHFNQPVQMWINQLEKDKDVVAQSQAIAMLEALPQKSFSVVNALNNFLTDSKAFWRIRIEAAFALAHTACEETDWAGLLHLIKYYKSRRFDPNIGLPKPNDFHDFQEYFVLEAIPLAVATVRTSDNKSPREAIEFILQLLKYNDNNGNPYTDVFWLAAMVQSVGELEFGQQTIVYLSSLLKRLDRLLQFDRLMPSYNGVLTISCIRSLTQIAMKLSEFVPLDRVIKLIEPFRTYNTLWNVRVEASRALLDLEFQSSGIDAALLLFIKFLSEENSLRGQVKLGVHALRLCQMRTGSDPDNEVKSATLVTFLRLLESPLAFNNVILRHHLFCILQVLSRRSPTLFGVPRDPTLRKGHAFGSELKTLFADLVKQAKHPEPSLDALDLTCDGPVNPQVSQEPDILTNIPLDPVCDVSQGPELFSNGPVETNRVGAHDSSDIPEVKTEVDTASKSSELLNPVAELGKSDLVLPEVEVHACSDKRDLSEQAIDQSEACKDVRGFENINISGQVADKLDGHIINRDVAGGLTRPDIQEKMKPASDLLQGHVIPVEASKEPDTVSNTVSNGLERKKPLFRIRVKHSAASSRAEDPDTVNMDKSRDGLPEAGASSSVSVDAPQRMFSQSNQNLEDVSSFHDGGSRVTASIGSAKFAADGDELGKELQCTADSSKVSKLLPPGDHTSTSFVTDDYSEMRTGKYASLTRLSIDGPPTGLIIKERDKKKDKDKKRKRDEHKPHHNDPEYLEKKRLKKEKKRREKEIAKLHDKAKASPLLVPSKREETNGDPVRATPSLKFQVKKQEPKRELARTSREAQASPLEHGNRTIDDETKLGTEVGKRKAPSEELYNKSCDPGPSDCGQPKPGEPGGRKLAMNTAGSVNATQSSSSHKFKIKIKKRTLDNTS</sequence>
<dbReference type="Gene3D" id="1.10.390.10">
    <property type="entry name" value="Neutral Protease Domain 2"/>
    <property type="match status" value="1"/>
</dbReference>
<dbReference type="GO" id="GO:0008237">
    <property type="term" value="F:metallopeptidase activity"/>
    <property type="evidence" value="ECO:0007669"/>
    <property type="project" value="InterPro"/>
</dbReference>
<keyword evidence="12" id="KW-1185">Reference proteome</keyword>
<feature type="compositionally biased region" description="Basic residues" evidence="7">
    <location>
        <begin position="1390"/>
        <end position="1399"/>
    </location>
</feature>
<dbReference type="GO" id="GO:0008270">
    <property type="term" value="F:zinc ion binding"/>
    <property type="evidence" value="ECO:0007669"/>
    <property type="project" value="InterPro"/>
</dbReference>
<name>A0AAV1E0N6_OLDCO</name>
<feature type="compositionally biased region" description="Basic and acidic residues" evidence="7">
    <location>
        <begin position="1400"/>
        <end position="1411"/>
    </location>
</feature>
<evidence type="ECO:0000256" key="4">
    <source>
        <dbReference type="ARBA" id="ARBA00023015"/>
    </source>
</evidence>
<keyword evidence="4" id="KW-0805">Transcription regulation</keyword>
<dbReference type="EMBL" id="OX459124">
    <property type="protein sequence ID" value="CAI9113636.1"/>
    <property type="molecule type" value="Genomic_DNA"/>
</dbReference>
<dbReference type="GO" id="GO:0003682">
    <property type="term" value="F:chromatin binding"/>
    <property type="evidence" value="ECO:0007669"/>
    <property type="project" value="TreeGrafter"/>
</dbReference>
<dbReference type="PANTHER" id="PTHR15137">
    <property type="entry name" value="TRANSCRIPTION INITIATION FACTOR TFIID"/>
    <property type="match status" value="1"/>
</dbReference>
<evidence type="ECO:0000313" key="11">
    <source>
        <dbReference type="EMBL" id="CAI9113636.1"/>
    </source>
</evidence>
<evidence type="ECO:0000259" key="10">
    <source>
        <dbReference type="Pfam" id="PF25577"/>
    </source>
</evidence>
<dbReference type="Proteomes" id="UP001161247">
    <property type="component" value="Chromosome 7"/>
</dbReference>
<feature type="region of interest" description="Disordered" evidence="7">
    <location>
        <begin position="1347"/>
        <end position="1544"/>
    </location>
</feature>
<dbReference type="SUPFAM" id="SSF48371">
    <property type="entry name" value="ARM repeat"/>
    <property type="match status" value="1"/>
</dbReference>
<dbReference type="Pfam" id="PF01433">
    <property type="entry name" value="Peptidase_M1"/>
    <property type="match status" value="1"/>
</dbReference>
<evidence type="ECO:0000259" key="8">
    <source>
        <dbReference type="Pfam" id="PF01433"/>
    </source>
</evidence>
<dbReference type="SUPFAM" id="SSF63737">
    <property type="entry name" value="Leukotriene A4 hydrolase N-terminal domain"/>
    <property type="match status" value="1"/>
</dbReference>
<dbReference type="InterPro" id="IPR037813">
    <property type="entry name" value="TAF2"/>
</dbReference>
<dbReference type="Gene3D" id="2.60.40.1730">
    <property type="entry name" value="tricorn interacting facor f3 domain"/>
    <property type="match status" value="1"/>
</dbReference>
<reference evidence="11" key="1">
    <citation type="submission" date="2023-03" db="EMBL/GenBank/DDBJ databases">
        <authorList>
            <person name="Julca I."/>
        </authorList>
    </citation>
    <scope>NUCLEOTIDE SEQUENCE</scope>
</reference>
<keyword evidence="5" id="KW-0804">Transcription</keyword>
<evidence type="ECO:0000256" key="6">
    <source>
        <dbReference type="ARBA" id="ARBA00023242"/>
    </source>
</evidence>
<dbReference type="Pfam" id="PF25316">
    <property type="entry name" value="TAF2_3rd"/>
    <property type="match status" value="1"/>
</dbReference>
<accession>A0AAV1E0N6</accession>
<dbReference type="GO" id="GO:0005669">
    <property type="term" value="C:transcription factor TFIID complex"/>
    <property type="evidence" value="ECO:0007669"/>
    <property type="project" value="InterPro"/>
</dbReference>
<comment type="similarity">
    <text evidence="2">Belongs to the TAF2 family.</text>
</comment>
<feature type="domain" description="Transcription initiation factor TFIID subunit 2 TPR repeats" evidence="10">
    <location>
        <begin position="658"/>
        <end position="904"/>
    </location>
</feature>
<dbReference type="InterPro" id="IPR057345">
    <property type="entry name" value="Ig-like_TAF2"/>
</dbReference>
<dbReference type="GO" id="GO:0016251">
    <property type="term" value="F:RNA polymerase II general transcription initiation factor activity"/>
    <property type="evidence" value="ECO:0007669"/>
    <property type="project" value="TreeGrafter"/>
</dbReference>
<organism evidence="11 12">
    <name type="scientific">Oldenlandia corymbosa var. corymbosa</name>
    <dbReference type="NCBI Taxonomy" id="529605"/>
    <lineage>
        <taxon>Eukaryota</taxon>
        <taxon>Viridiplantae</taxon>
        <taxon>Streptophyta</taxon>
        <taxon>Embryophyta</taxon>
        <taxon>Tracheophyta</taxon>
        <taxon>Spermatophyta</taxon>
        <taxon>Magnoliopsida</taxon>
        <taxon>eudicotyledons</taxon>
        <taxon>Gunneridae</taxon>
        <taxon>Pentapetalae</taxon>
        <taxon>asterids</taxon>
        <taxon>lamiids</taxon>
        <taxon>Gentianales</taxon>
        <taxon>Rubiaceae</taxon>
        <taxon>Rubioideae</taxon>
        <taxon>Spermacoceae</taxon>
        <taxon>Hedyotis-Oldenlandia complex</taxon>
        <taxon>Oldenlandia</taxon>
    </lineage>
</organism>